<dbReference type="Gene3D" id="2.20.20.160">
    <property type="match status" value="1"/>
</dbReference>
<reference evidence="3 4" key="1">
    <citation type="submission" date="2024-03" db="EMBL/GenBank/DDBJ databases">
        <title>Adaptation during the transition from Ophiocordyceps entomopathogen to insect associate is accompanied by gene loss and intensified selection.</title>
        <authorList>
            <person name="Ward C.M."/>
            <person name="Onetto C.A."/>
            <person name="Borneman A.R."/>
        </authorList>
    </citation>
    <scope>NUCLEOTIDE SEQUENCE [LARGE SCALE GENOMIC DNA]</scope>
    <source>
        <strain evidence="3">AWRI1</strain>
        <tissue evidence="3">Single Adult Female</tissue>
    </source>
</reference>
<sequence>MSKSICICRVLLWMMWGIVLGAAAVAVPPGDESQEATTLTTAEEEADSEMAEATQSDSLSYNTTTDSPAGSITTMSNEYFGPSGTGSSNGGSAGTIPRDRMGPLNAYYHNLKDRPKSTEENSILRAPLSSLSSTSSPITETSLTHSVGAIAKPTKYHYYPHNQHMYLLPECAVQQVCSAVYVRLNYTQPLCACPSRYREPCSASLNSDDLHTTELSVDSKGKVLTLVKTCEPVKDMRLCRAPRDWSLLALQNVRTGKSHYLVICHCPETSILEGPTSHDQPTYASVPGIKVYGMVCINKADAPIDDNQLKRKVRLLDDEPSKSAEEYDRLTFPYHKLKQLLKYVNS</sequence>
<evidence type="ECO:0000256" key="2">
    <source>
        <dbReference type="SAM" id="SignalP"/>
    </source>
</evidence>
<dbReference type="AlphaFoldDB" id="A0AAN9Y1N3"/>
<accession>A0AAN9Y1N3</accession>
<feature type="chain" id="PRO_5043040226" evidence="2">
    <location>
        <begin position="22"/>
        <end position="346"/>
    </location>
</feature>
<feature type="signal peptide" evidence="2">
    <location>
        <begin position="1"/>
        <end position="21"/>
    </location>
</feature>
<evidence type="ECO:0000313" key="4">
    <source>
        <dbReference type="Proteomes" id="UP001367676"/>
    </source>
</evidence>
<proteinExistence type="predicted"/>
<protein>
    <submittedName>
        <fullName evidence="3">Uncharacterized protein</fullName>
    </submittedName>
</protein>
<feature type="compositionally biased region" description="Low complexity" evidence="1">
    <location>
        <begin position="28"/>
        <end position="41"/>
    </location>
</feature>
<dbReference type="EMBL" id="JBBCAQ010000033">
    <property type="protein sequence ID" value="KAK7582295.1"/>
    <property type="molecule type" value="Genomic_DNA"/>
</dbReference>
<keyword evidence="2" id="KW-0732">Signal</keyword>
<keyword evidence="4" id="KW-1185">Reference proteome</keyword>
<organism evidence="3 4">
    <name type="scientific">Parthenolecanium corni</name>
    <dbReference type="NCBI Taxonomy" id="536013"/>
    <lineage>
        <taxon>Eukaryota</taxon>
        <taxon>Metazoa</taxon>
        <taxon>Ecdysozoa</taxon>
        <taxon>Arthropoda</taxon>
        <taxon>Hexapoda</taxon>
        <taxon>Insecta</taxon>
        <taxon>Pterygota</taxon>
        <taxon>Neoptera</taxon>
        <taxon>Paraneoptera</taxon>
        <taxon>Hemiptera</taxon>
        <taxon>Sternorrhyncha</taxon>
        <taxon>Coccoidea</taxon>
        <taxon>Coccidae</taxon>
        <taxon>Parthenolecanium</taxon>
    </lineage>
</organism>
<comment type="caution">
    <text evidence="3">The sequence shown here is derived from an EMBL/GenBank/DDBJ whole genome shotgun (WGS) entry which is preliminary data.</text>
</comment>
<evidence type="ECO:0000313" key="3">
    <source>
        <dbReference type="EMBL" id="KAK7582295.1"/>
    </source>
</evidence>
<name>A0AAN9Y1N3_9HEMI</name>
<evidence type="ECO:0000256" key="1">
    <source>
        <dbReference type="SAM" id="MobiDB-lite"/>
    </source>
</evidence>
<dbReference type="Proteomes" id="UP001367676">
    <property type="component" value="Unassembled WGS sequence"/>
</dbReference>
<gene>
    <name evidence="3" type="ORF">V9T40_013740</name>
</gene>
<feature type="region of interest" description="Disordered" evidence="1">
    <location>
        <begin position="28"/>
        <end position="68"/>
    </location>
</feature>
<feature type="compositionally biased region" description="Polar residues" evidence="1">
    <location>
        <begin position="55"/>
        <end position="68"/>
    </location>
</feature>